<protein>
    <submittedName>
        <fullName evidence="1">Uncharacterized protein</fullName>
    </submittedName>
</protein>
<dbReference type="Proteomes" id="UP000276010">
    <property type="component" value="Unassembled WGS sequence"/>
</dbReference>
<accession>A0A3R8MFL0</accession>
<organism evidence="1 2">
    <name type="scientific">Bibersteinia trehalosi</name>
    <name type="common">Pasteurella trehalosi</name>
    <dbReference type="NCBI Taxonomy" id="47735"/>
    <lineage>
        <taxon>Bacteria</taxon>
        <taxon>Pseudomonadati</taxon>
        <taxon>Pseudomonadota</taxon>
        <taxon>Gammaproteobacteria</taxon>
        <taxon>Pasteurellales</taxon>
        <taxon>Pasteurellaceae</taxon>
        <taxon>Bibersteinia</taxon>
    </lineage>
</organism>
<name>A0A3R8MFL0_BIBTR</name>
<dbReference type="RefSeq" id="WP_125134667.1">
    <property type="nucleotide sequence ID" value="NZ_RRUC01000015.1"/>
</dbReference>
<comment type="caution">
    <text evidence="1">The sequence shown here is derived from an EMBL/GenBank/DDBJ whole genome shotgun (WGS) entry which is preliminary data.</text>
</comment>
<proteinExistence type="predicted"/>
<reference evidence="1 2" key="1">
    <citation type="submission" date="2018-11" db="EMBL/GenBank/DDBJ databases">
        <title>Whole genome sequence of Bibersteinia trehalosi strain OADDL-BT1 an multidrug resistant pathogen isolate.</title>
        <authorList>
            <person name="Couger M."/>
            <person name="Ramachandran A."/>
        </authorList>
    </citation>
    <scope>NUCLEOTIDE SEQUENCE [LARGE SCALE GENOMIC DNA]</scope>
    <source>
        <strain evidence="1 2">OADDL-BT1</strain>
    </source>
</reference>
<gene>
    <name evidence="1" type="ORF">EIM44_04225</name>
</gene>
<dbReference type="AlphaFoldDB" id="A0A3R8MFL0"/>
<sequence length="81" mass="8917">MDKKHILKFLDDNTTQAINSNSQAGVPMQILHQGSGNIVFNYGSNAVTSVGCVVEGNANLTDNDKQEVRDLIKELEEKNKK</sequence>
<evidence type="ECO:0000313" key="2">
    <source>
        <dbReference type="Proteomes" id="UP000276010"/>
    </source>
</evidence>
<evidence type="ECO:0000313" key="1">
    <source>
        <dbReference type="EMBL" id="RRN04654.1"/>
    </source>
</evidence>
<dbReference type="EMBL" id="RRUC01000015">
    <property type="protein sequence ID" value="RRN04654.1"/>
    <property type="molecule type" value="Genomic_DNA"/>
</dbReference>